<keyword evidence="2" id="KW-0539">Nucleus</keyword>
<evidence type="ECO:0000313" key="5">
    <source>
        <dbReference type="EMBL" id="GFZ15385.1"/>
    </source>
</evidence>
<feature type="domain" description="RRM" evidence="4">
    <location>
        <begin position="9"/>
        <end position="56"/>
    </location>
</feature>
<dbReference type="PANTHER" id="PTHR13952">
    <property type="entry name" value="U1 SMALL NUCLEAR RIBONUCLEOPROTEIN 70 KD"/>
    <property type="match status" value="1"/>
</dbReference>
<evidence type="ECO:0000256" key="1">
    <source>
        <dbReference type="ARBA" id="ARBA00004123"/>
    </source>
</evidence>
<keyword evidence="5" id="KW-0687">Ribonucleoprotein</keyword>
<dbReference type="PANTHER" id="PTHR13952:SF5">
    <property type="entry name" value="U1 SMALL NUCLEAR RIBONUCLEOPROTEIN 70 KDA"/>
    <property type="match status" value="1"/>
</dbReference>
<dbReference type="InterPro" id="IPR012677">
    <property type="entry name" value="Nucleotide-bd_a/b_plait_sf"/>
</dbReference>
<sequence>MSFGLGDWLVTDNETNKPRGYAFIEYLHTWDMKAAYRQVDGKKLDNRRVLVDAAAYRQADGKKLDNRRVLMDVEHGRTVPNWRPCKLGGGHRRNCCQPRISGASPDFPEGAESKETKTLATSGIVVLSKGWRFVKNIQTTIDLSLSGSVVQVYILAYGDMICCLQR</sequence>
<dbReference type="EMBL" id="BJWL01000024">
    <property type="protein sequence ID" value="GFZ15385.1"/>
    <property type="molecule type" value="Genomic_DNA"/>
</dbReference>
<keyword evidence="6" id="KW-1185">Reference proteome</keyword>
<dbReference type="AlphaFoldDB" id="A0A7J0GX18"/>
<comment type="subcellular location">
    <subcellularLocation>
        <location evidence="1">Nucleus</location>
    </subcellularLocation>
</comment>
<accession>A0A7J0GX18</accession>
<dbReference type="Proteomes" id="UP000585474">
    <property type="component" value="Unassembled WGS sequence"/>
</dbReference>
<dbReference type="Pfam" id="PF00076">
    <property type="entry name" value="RRM_1"/>
    <property type="match status" value="1"/>
</dbReference>
<dbReference type="GO" id="GO:0003729">
    <property type="term" value="F:mRNA binding"/>
    <property type="evidence" value="ECO:0007669"/>
    <property type="project" value="TreeGrafter"/>
</dbReference>
<reference evidence="5 6" key="1">
    <citation type="submission" date="2019-07" db="EMBL/GenBank/DDBJ databases">
        <title>De Novo Assembly of kiwifruit Actinidia rufa.</title>
        <authorList>
            <person name="Sugita-Konishi S."/>
            <person name="Sato K."/>
            <person name="Mori E."/>
            <person name="Abe Y."/>
            <person name="Kisaki G."/>
            <person name="Hamano K."/>
            <person name="Suezawa K."/>
            <person name="Otani M."/>
            <person name="Fukuda T."/>
            <person name="Manabe T."/>
            <person name="Gomi K."/>
            <person name="Tabuchi M."/>
            <person name="Akimitsu K."/>
            <person name="Kataoka I."/>
        </authorList>
    </citation>
    <scope>NUCLEOTIDE SEQUENCE [LARGE SCALE GENOMIC DNA]</scope>
    <source>
        <strain evidence="6">cv. Fuchu</strain>
    </source>
</reference>
<dbReference type="GO" id="GO:0071011">
    <property type="term" value="C:precatalytic spliceosome"/>
    <property type="evidence" value="ECO:0007669"/>
    <property type="project" value="TreeGrafter"/>
</dbReference>
<dbReference type="InterPro" id="IPR051183">
    <property type="entry name" value="U1_U11-U12_snRNP_70-35kDa"/>
</dbReference>
<gene>
    <name evidence="5" type="ORF">Acr_24g0015750</name>
</gene>
<evidence type="ECO:0000259" key="4">
    <source>
        <dbReference type="PROSITE" id="PS50102"/>
    </source>
</evidence>
<comment type="caution">
    <text evidence="5">The sequence shown here is derived from an EMBL/GenBank/DDBJ whole genome shotgun (WGS) entry which is preliminary data.</text>
</comment>
<dbReference type="Gene3D" id="3.30.70.330">
    <property type="match status" value="1"/>
</dbReference>
<protein>
    <submittedName>
        <fullName evidence="5">U1 small nuclear ribonucleoprotein-70K</fullName>
    </submittedName>
</protein>
<dbReference type="GO" id="GO:0071004">
    <property type="term" value="C:U2-type prespliceosome"/>
    <property type="evidence" value="ECO:0007669"/>
    <property type="project" value="TreeGrafter"/>
</dbReference>
<organism evidence="5 6">
    <name type="scientific">Actinidia rufa</name>
    <dbReference type="NCBI Taxonomy" id="165716"/>
    <lineage>
        <taxon>Eukaryota</taxon>
        <taxon>Viridiplantae</taxon>
        <taxon>Streptophyta</taxon>
        <taxon>Embryophyta</taxon>
        <taxon>Tracheophyta</taxon>
        <taxon>Spermatophyta</taxon>
        <taxon>Magnoliopsida</taxon>
        <taxon>eudicotyledons</taxon>
        <taxon>Gunneridae</taxon>
        <taxon>Pentapetalae</taxon>
        <taxon>asterids</taxon>
        <taxon>Ericales</taxon>
        <taxon>Actinidiaceae</taxon>
        <taxon>Actinidia</taxon>
    </lineage>
</organism>
<dbReference type="SUPFAM" id="SSF54928">
    <property type="entry name" value="RNA-binding domain, RBD"/>
    <property type="match status" value="1"/>
</dbReference>
<keyword evidence="3" id="KW-0694">RNA-binding</keyword>
<dbReference type="PROSITE" id="PS50102">
    <property type="entry name" value="RRM"/>
    <property type="match status" value="1"/>
</dbReference>
<name>A0A7J0GX18_9ERIC</name>
<dbReference type="GO" id="GO:0030619">
    <property type="term" value="F:U1 snRNA binding"/>
    <property type="evidence" value="ECO:0007669"/>
    <property type="project" value="TreeGrafter"/>
</dbReference>
<dbReference type="OrthoDB" id="1736851at2759"/>
<evidence type="ECO:0000256" key="2">
    <source>
        <dbReference type="ARBA" id="ARBA00023242"/>
    </source>
</evidence>
<dbReference type="GO" id="GO:0005685">
    <property type="term" value="C:U1 snRNP"/>
    <property type="evidence" value="ECO:0007669"/>
    <property type="project" value="TreeGrafter"/>
</dbReference>
<evidence type="ECO:0000313" key="6">
    <source>
        <dbReference type="Proteomes" id="UP000585474"/>
    </source>
</evidence>
<dbReference type="GO" id="GO:0000398">
    <property type="term" value="P:mRNA splicing, via spliceosome"/>
    <property type="evidence" value="ECO:0007669"/>
    <property type="project" value="TreeGrafter"/>
</dbReference>
<dbReference type="InterPro" id="IPR035979">
    <property type="entry name" value="RBD_domain_sf"/>
</dbReference>
<proteinExistence type="predicted"/>
<dbReference type="InterPro" id="IPR000504">
    <property type="entry name" value="RRM_dom"/>
</dbReference>
<evidence type="ECO:0000256" key="3">
    <source>
        <dbReference type="PROSITE-ProRule" id="PRU00176"/>
    </source>
</evidence>